<reference evidence="1" key="1">
    <citation type="submission" date="2020-11" db="EMBL/GenBank/DDBJ databases">
        <authorList>
            <person name="Tran Van P."/>
        </authorList>
    </citation>
    <scope>NUCLEOTIDE SEQUENCE</scope>
</reference>
<dbReference type="EMBL" id="OD593566">
    <property type="protein sequence ID" value="CAD7451442.1"/>
    <property type="molecule type" value="Genomic_DNA"/>
</dbReference>
<evidence type="ECO:0000313" key="1">
    <source>
        <dbReference type="EMBL" id="CAD7451442.1"/>
    </source>
</evidence>
<dbReference type="AlphaFoldDB" id="A0A7R9FE62"/>
<evidence type="ECO:0008006" key="2">
    <source>
        <dbReference type="Google" id="ProtNLM"/>
    </source>
</evidence>
<sequence length="62" mass="7283">MSQNKEETKKTRRFTTAQIAELVDYILTWLLEDLVVRWATPQCIANGRHWARSLKNMGHLNV</sequence>
<name>A0A7R9FE62_9NEOP</name>
<proteinExistence type="predicted"/>
<protein>
    <recommendedName>
        <fullName evidence="2">Transposase</fullName>
    </recommendedName>
</protein>
<organism evidence="1">
    <name type="scientific">Timema bartmani</name>
    <dbReference type="NCBI Taxonomy" id="61472"/>
    <lineage>
        <taxon>Eukaryota</taxon>
        <taxon>Metazoa</taxon>
        <taxon>Ecdysozoa</taxon>
        <taxon>Arthropoda</taxon>
        <taxon>Hexapoda</taxon>
        <taxon>Insecta</taxon>
        <taxon>Pterygota</taxon>
        <taxon>Neoptera</taxon>
        <taxon>Polyneoptera</taxon>
        <taxon>Phasmatodea</taxon>
        <taxon>Timematodea</taxon>
        <taxon>Timematoidea</taxon>
        <taxon>Timematidae</taxon>
        <taxon>Timema</taxon>
    </lineage>
</organism>
<gene>
    <name evidence="1" type="ORF">TBIB3V08_LOCUS13710</name>
</gene>
<accession>A0A7R9FE62</accession>